<dbReference type="InterPro" id="IPR000719">
    <property type="entry name" value="Prot_kinase_dom"/>
</dbReference>
<keyword evidence="5" id="KW-1185">Reference proteome</keyword>
<dbReference type="Gene3D" id="3.30.450.40">
    <property type="match status" value="1"/>
</dbReference>
<protein>
    <recommendedName>
        <fullName evidence="3">Protein kinase domain-containing protein</fullName>
    </recommendedName>
</protein>
<sequence length="717" mass="78786">MHLHLHLHAEVGELGPPLPACEPNRLADIRALSPSLDLEAPPDPEVESILKLCQSIFQCPNTLVALFDDKRVFVREATGAFSRGDFPWRFSSCGWTMSSSCHQIMVVPNALEDSRFENNKFVKEHGVRFYCGSPLISSQGHRLGTLCFADFKPRADFDACQGMILNNLAEMVVRQIEKDMLLQLRKHSNEEADKIHSQLQRAADCVEDCVALVDVSQPGWRIMYVNAVWEKIMGCSRTRATNALLQDTLQLSAHPEGRKAGHQRRGLHLPQPEHEEAVKLGKELVIPGAVVVGTDSAHNSCDAASDRYGSAASSHGNCSTGRRVDLTFRRASKGAFQAGKLKPGASVGVPSFVPSRAPDAPETGHLYFMLVVPSQNKSPQHLGASLPRALSFHADQTMDPSSSVLWDSAGPNACILKVVVRRPHSLATNTMTSCRRSLQSRSSFFDRPQTLDFDHPSRELKKLNPSQESLNQQQHLQEQLREQQHEEQRRWEQLQQQQQERRLEQLRMASKGSGVGQHSGGGVEPWPLLSGPPNADGNAEGLASSDGGFNLWGCMVSQPGELGQHEIATVPSQAWLIMEFYDKGCVQDAVDRGWLRTGHPNGQPKMSAIVATAFEVASALMYLHKKGIVHGDLSPYNVLLTTAGTRTTEGNRGFVAKIVGNVAGKREHLKMPPGTPPKHQPFAQLTMSCLSYEACHRPSTEQVIAALEAMAQGPICQ</sequence>
<comment type="caution">
    <text evidence="4">The sequence shown here is derived from an EMBL/GenBank/DDBJ whole genome shotgun (WGS) entry which is preliminary data.</text>
</comment>
<evidence type="ECO:0000259" key="3">
    <source>
        <dbReference type="PROSITE" id="PS50011"/>
    </source>
</evidence>
<feature type="region of interest" description="Disordered" evidence="2">
    <location>
        <begin position="464"/>
        <end position="496"/>
    </location>
</feature>
<dbReference type="Pfam" id="PF07714">
    <property type="entry name" value="PK_Tyr_Ser-Thr"/>
    <property type="match status" value="1"/>
</dbReference>
<feature type="region of interest" description="Disordered" evidence="2">
    <location>
        <begin position="510"/>
        <end position="542"/>
    </location>
</feature>
<feature type="compositionally biased region" description="Low complexity" evidence="2">
    <location>
        <begin position="467"/>
        <end position="477"/>
    </location>
</feature>
<keyword evidence="1" id="KW-0675">Receptor</keyword>
<evidence type="ECO:0000313" key="5">
    <source>
        <dbReference type="Proteomes" id="UP000815325"/>
    </source>
</evidence>
<dbReference type="PROSITE" id="PS00109">
    <property type="entry name" value="PROTEIN_KINASE_TYR"/>
    <property type="match status" value="1"/>
</dbReference>
<dbReference type="Proteomes" id="UP000815325">
    <property type="component" value="Unassembled WGS sequence"/>
</dbReference>
<dbReference type="Gene3D" id="1.10.510.10">
    <property type="entry name" value="Transferase(Phosphotransferase) domain 1"/>
    <property type="match status" value="1"/>
</dbReference>
<evidence type="ECO:0000313" key="4">
    <source>
        <dbReference type="EMBL" id="KAF5839076.1"/>
    </source>
</evidence>
<name>A0ABQ7GWT3_DUNSA</name>
<accession>A0ABQ7GWT3</accession>
<dbReference type="InterPro" id="IPR011009">
    <property type="entry name" value="Kinase-like_dom_sf"/>
</dbReference>
<organism evidence="4 5">
    <name type="scientific">Dunaliella salina</name>
    <name type="common">Green alga</name>
    <name type="synonym">Protococcus salinus</name>
    <dbReference type="NCBI Taxonomy" id="3046"/>
    <lineage>
        <taxon>Eukaryota</taxon>
        <taxon>Viridiplantae</taxon>
        <taxon>Chlorophyta</taxon>
        <taxon>core chlorophytes</taxon>
        <taxon>Chlorophyceae</taxon>
        <taxon>CS clade</taxon>
        <taxon>Chlamydomonadales</taxon>
        <taxon>Dunaliellaceae</taxon>
        <taxon>Dunaliella</taxon>
    </lineage>
</organism>
<dbReference type="PANTHER" id="PTHR43102:SF2">
    <property type="entry name" value="GAF DOMAIN-CONTAINING PROTEIN"/>
    <property type="match status" value="1"/>
</dbReference>
<dbReference type="EMBL" id="MU069556">
    <property type="protein sequence ID" value="KAF5839076.1"/>
    <property type="molecule type" value="Genomic_DNA"/>
</dbReference>
<dbReference type="InterPro" id="IPR001245">
    <property type="entry name" value="Ser-Thr/Tyr_kinase_cat_dom"/>
</dbReference>
<feature type="region of interest" description="Disordered" evidence="2">
    <location>
        <begin position="438"/>
        <end position="457"/>
    </location>
</feature>
<feature type="compositionally biased region" description="Basic and acidic residues" evidence="2">
    <location>
        <begin position="478"/>
        <end position="492"/>
    </location>
</feature>
<dbReference type="SUPFAM" id="SSF55781">
    <property type="entry name" value="GAF domain-like"/>
    <property type="match status" value="1"/>
</dbReference>
<feature type="compositionally biased region" description="Gly residues" evidence="2">
    <location>
        <begin position="513"/>
        <end position="523"/>
    </location>
</feature>
<feature type="domain" description="Protein kinase" evidence="3">
    <location>
        <begin position="420"/>
        <end position="717"/>
    </location>
</feature>
<proteinExistence type="predicted"/>
<evidence type="ECO:0000256" key="1">
    <source>
        <dbReference type="ARBA" id="ARBA00023170"/>
    </source>
</evidence>
<evidence type="ECO:0000256" key="2">
    <source>
        <dbReference type="SAM" id="MobiDB-lite"/>
    </source>
</evidence>
<dbReference type="Pfam" id="PF01590">
    <property type="entry name" value="GAF"/>
    <property type="match status" value="1"/>
</dbReference>
<dbReference type="InterPro" id="IPR003018">
    <property type="entry name" value="GAF"/>
</dbReference>
<dbReference type="PROSITE" id="PS50011">
    <property type="entry name" value="PROTEIN_KINASE_DOM"/>
    <property type="match status" value="1"/>
</dbReference>
<reference evidence="4" key="1">
    <citation type="submission" date="2017-08" db="EMBL/GenBank/DDBJ databases">
        <authorList>
            <person name="Polle J.E."/>
            <person name="Barry K."/>
            <person name="Cushman J."/>
            <person name="Schmutz J."/>
            <person name="Tran D."/>
            <person name="Hathwaick L.T."/>
            <person name="Yim W.C."/>
            <person name="Jenkins J."/>
            <person name="Mckie-Krisberg Z.M."/>
            <person name="Prochnik S."/>
            <person name="Lindquist E."/>
            <person name="Dockter R.B."/>
            <person name="Adam C."/>
            <person name="Molina H."/>
            <person name="Bunkerborg J."/>
            <person name="Jin E."/>
            <person name="Buchheim M."/>
            <person name="Magnuson J."/>
        </authorList>
    </citation>
    <scope>NUCLEOTIDE SEQUENCE</scope>
    <source>
        <strain evidence="4">CCAP 19/18</strain>
    </source>
</reference>
<dbReference type="InterPro" id="IPR029016">
    <property type="entry name" value="GAF-like_dom_sf"/>
</dbReference>
<dbReference type="InterPro" id="IPR008266">
    <property type="entry name" value="Tyr_kinase_AS"/>
</dbReference>
<dbReference type="SUPFAM" id="SSF56112">
    <property type="entry name" value="Protein kinase-like (PK-like)"/>
    <property type="match status" value="1"/>
</dbReference>
<gene>
    <name evidence="4" type="ORF">DUNSADRAFT_1693</name>
</gene>
<dbReference type="PANTHER" id="PTHR43102">
    <property type="entry name" value="SLR1143 PROTEIN"/>
    <property type="match status" value="1"/>
</dbReference>